<dbReference type="AlphaFoldDB" id="F4L7F2"/>
<sequence length="542" mass="61986">MKRLLPVFILVFSLCYTFNYAQVQLEKTNLPIFSFTLEPGGFLNLETDSPAAYQLRSNGTGKDNTPTDPPVLTGKMGVRYRGKTSFSLSDKKPYSIEFLDAKGEEQDVPILGMPAHSDWALMGPFSDKSLIREALIYRFGQKISPWAPKYRFVDVIVDGQYKGIFMLTERIKRNKVRVNINKIGTKDTTGQKVTGGYIFALDKLDPGDITFRSAFPMPGKTYPPHYRVVYPNEDDLRPAQLQYLKDHVRAFERVMDSPGFDDPKEGYAKWIDVPSFVDFVLLNELSKNVDGYRLSTYFYKDNDAINSKIFAGPIWDFNLAFGNANYCNGQYPVGWGYEFNKSCPQDSWVIHFWWEKLINDPAFRVKMKQRWFQLRKSLLSNGQIMGTIDSLVKVIGPAQDLNFKLYPILNKSVWPNSYVGGSYANEITFLKNWLDDRLIWLDAVMAEIPDRVSNVAFGEVKVYPNPGRESLTFEYRLAGFNETAEIYIVDANGREVYAYSHKFISNGPQILPLDISQYPTGMYFYRVKPGNGAPLTGRFVKQ</sequence>
<gene>
    <name evidence="2" type="ordered locus">Halhy_6313</name>
</gene>
<dbReference type="Pfam" id="PF08757">
    <property type="entry name" value="CotH"/>
    <property type="match status" value="1"/>
</dbReference>
<dbReference type="KEGG" id="hhy:Halhy_6313"/>
<protein>
    <submittedName>
        <fullName evidence="2">Spore coat protein CotH</fullName>
    </submittedName>
</protein>
<dbReference type="PANTHER" id="PTHR40050">
    <property type="entry name" value="INNER SPORE COAT PROTEIN H"/>
    <property type="match status" value="1"/>
</dbReference>
<dbReference type="PANTHER" id="PTHR40050:SF1">
    <property type="entry name" value="INNER SPORE COAT PROTEIN H"/>
    <property type="match status" value="1"/>
</dbReference>
<name>F4L7F2_HALH1</name>
<organism evidence="2 3">
    <name type="scientific">Haliscomenobacter hydrossis (strain ATCC 27775 / DSM 1100 / LMG 10767 / O)</name>
    <dbReference type="NCBI Taxonomy" id="760192"/>
    <lineage>
        <taxon>Bacteria</taxon>
        <taxon>Pseudomonadati</taxon>
        <taxon>Bacteroidota</taxon>
        <taxon>Saprospiria</taxon>
        <taxon>Saprospirales</taxon>
        <taxon>Haliscomenobacteraceae</taxon>
        <taxon>Haliscomenobacter</taxon>
    </lineage>
</organism>
<evidence type="ECO:0000313" key="2">
    <source>
        <dbReference type="EMBL" id="AEE54132.1"/>
    </source>
</evidence>
<dbReference type="RefSeq" id="WP_013768653.1">
    <property type="nucleotide sequence ID" value="NC_015510.1"/>
</dbReference>
<evidence type="ECO:0000259" key="1">
    <source>
        <dbReference type="Pfam" id="PF18962"/>
    </source>
</evidence>
<keyword evidence="2" id="KW-0946">Virion</keyword>
<reference key="2">
    <citation type="submission" date="2011-04" db="EMBL/GenBank/DDBJ databases">
        <title>Complete sequence of chromosome of Haliscomenobacter hydrossis DSM 1100.</title>
        <authorList>
            <consortium name="US DOE Joint Genome Institute (JGI-PGF)"/>
            <person name="Lucas S."/>
            <person name="Han J."/>
            <person name="Lapidus A."/>
            <person name="Bruce D."/>
            <person name="Goodwin L."/>
            <person name="Pitluck S."/>
            <person name="Peters L."/>
            <person name="Kyrpides N."/>
            <person name="Mavromatis K."/>
            <person name="Ivanova N."/>
            <person name="Ovchinnikova G."/>
            <person name="Pagani I."/>
            <person name="Daligault H."/>
            <person name="Detter J.C."/>
            <person name="Han C."/>
            <person name="Land M."/>
            <person name="Hauser L."/>
            <person name="Markowitz V."/>
            <person name="Cheng J.-F."/>
            <person name="Hugenholtz P."/>
            <person name="Woyke T."/>
            <person name="Wu D."/>
            <person name="Verbarg S."/>
            <person name="Frueling A."/>
            <person name="Brambilla E."/>
            <person name="Klenk H.-P."/>
            <person name="Eisen J.A."/>
        </authorList>
    </citation>
    <scope>NUCLEOTIDE SEQUENCE</scope>
    <source>
        <strain>DSM 1100</strain>
    </source>
</reference>
<dbReference type="NCBIfam" id="TIGR04183">
    <property type="entry name" value="Por_Secre_tail"/>
    <property type="match status" value="1"/>
</dbReference>
<dbReference type="InterPro" id="IPR014867">
    <property type="entry name" value="Spore_coat_CotH_CotH2/3/7"/>
</dbReference>
<dbReference type="STRING" id="760192.Halhy_6313"/>
<dbReference type="EMBL" id="CP002691">
    <property type="protein sequence ID" value="AEE54132.1"/>
    <property type="molecule type" value="Genomic_DNA"/>
</dbReference>
<feature type="domain" description="Secretion system C-terminal sorting" evidence="1">
    <location>
        <begin position="462"/>
        <end position="532"/>
    </location>
</feature>
<accession>F4L7F2</accession>
<dbReference type="InterPro" id="IPR026444">
    <property type="entry name" value="Secre_tail"/>
</dbReference>
<dbReference type="HOGENOM" id="CLU_022931_0_0_10"/>
<reference evidence="2 3" key="1">
    <citation type="journal article" date="2011" name="Stand. Genomic Sci.">
        <title>Complete genome sequence of Haliscomenobacter hydrossis type strain (O).</title>
        <authorList>
            <consortium name="US DOE Joint Genome Institute (JGI-PGF)"/>
            <person name="Daligault H."/>
            <person name="Lapidus A."/>
            <person name="Zeytun A."/>
            <person name="Nolan M."/>
            <person name="Lucas S."/>
            <person name="Del Rio T.G."/>
            <person name="Tice H."/>
            <person name="Cheng J.F."/>
            <person name="Tapia R."/>
            <person name="Han C."/>
            <person name="Goodwin L."/>
            <person name="Pitluck S."/>
            <person name="Liolios K."/>
            <person name="Pagani I."/>
            <person name="Ivanova N."/>
            <person name="Huntemann M."/>
            <person name="Mavromatis K."/>
            <person name="Mikhailova N."/>
            <person name="Pati A."/>
            <person name="Chen A."/>
            <person name="Palaniappan K."/>
            <person name="Land M."/>
            <person name="Hauser L."/>
            <person name="Brambilla E.M."/>
            <person name="Rohde M."/>
            <person name="Verbarg S."/>
            <person name="Goker M."/>
            <person name="Bristow J."/>
            <person name="Eisen J.A."/>
            <person name="Markowitz V."/>
            <person name="Hugenholtz P."/>
            <person name="Kyrpides N.C."/>
            <person name="Klenk H.P."/>
            <person name="Woyke T."/>
        </authorList>
    </citation>
    <scope>NUCLEOTIDE SEQUENCE [LARGE SCALE GENOMIC DNA]</scope>
    <source>
        <strain evidence="3">ATCC 27775 / DSM 1100 / LMG 10767 / O</strain>
    </source>
</reference>
<dbReference type="eggNOG" id="COG5337">
    <property type="taxonomic scope" value="Bacteria"/>
</dbReference>
<proteinExistence type="predicted"/>
<dbReference type="Pfam" id="PF18962">
    <property type="entry name" value="Por_Secre_tail"/>
    <property type="match status" value="1"/>
</dbReference>
<dbReference type="Proteomes" id="UP000008461">
    <property type="component" value="Chromosome"/>
</dbReference>
<keyword evidence="2" id="KW-0167">Capsid protein</keyword>
<keyword evidence="3" id="KW-1185">Reference proteome</keyword>
<evidence type="ECO:0000313" key="3">
    <source>
        <dbReference type="Proteomes" id="UP000008461"/>
    </source>
</evidence>